<sequence length="2551" mass="305984">MENRKPSKKQCNVDRNGLDHYGKQINMLLSSTFDFDWCEGRHNGLFAKKRQTNLLPEISFKDNKSDTSVKSYYDCVSFHAPLLLSDILDSNLNIFSKPWLNFEPNTNDESLCLYGCKGLDLSRRKNLSAALQPTDSKTYISKREKPSFVRHAMKSDASVYQKLSNTTSHVNHCAQKLSVTDFRLKNIGKDKERSCFGYLNCDHNKNMHNSGEHLDKTNNHAANILATENKTCVCPSLYHARVKVKGDHMQSDNALILPVQRVKNKRNASKNSVCHNTWSQLQESSRKLPFSFEPLILSEVCPTWDDASKPKQELKQISLTDLYPDEENLDEHIEHSVISITRDDLQSISLLDDITNLYPDRVVCEHESGNASTATEKFEDHSNLYRLPLKDCFRNIISKNHKEEVNPPEKVIEIIETSQPVQDFDLTNSPVTALGRSMNLLSLHKVLLHSNEYKRVDLMIKFRCLQRWRRNVRLIKFLKLKYKLKQQRAGIYRRMTLIRKNFQAWHLLVKNQNMAACQLNTYHTLAKGIKALKWHVYNCQTGDEITKLTQERNFSTIKTVFEVWLHRVSGRRHNYLCKSFQRWKKHLYHIQLFKMFRTNREIKLMTKVYGLWKKVLYQQQILNAAEYFHSLATKKKIIKAWIIFFVNCNVCRTQSHIAQKKFEIHMMAIMFQRWKLMKKSMIEANFHFRKLLCLKMVKRWKAAHALFKVQHLKNQSAAFELRRRHLLRNTLLWWNMEVLSINFKRQQLQQKYRACFILMLAKFENLKKLNNLADLSHKKMLLKTVFGQWRTFCIITNKRRYNAHCHMKRCVVIGLFCKWKFFIMRRRSCEVLTAFVIHRKKDSMKSLFLLWKSLYFRSVLQREKQKQWSVKCTREAFRQWQNFTKRKKICLICENIIAHKLMLILFRCFIKWKNSYKKIILNETIASNHYQKSTQQRLRRIVLEWQIATQESFVIRPLIKNKQRKQKTKVFDAWRKVVLRKHHDKSSRKLVQTNTIKICFYKWKWEHEKTDRLSSAISTRHDIAKYITFNALKKYTNRQSELLKFQQVKGKKVLSFAFHKWAILNTQRQLRAEEIHQREIRNQLLLKKHFSRWKQETLCEKILRQDSLSWFHKSWQLQKMQSKFKNWKSALTNHRLANEFANFQTKHKLLLIFTEWRNYAQCNLREQEKRFRNSFQSHRDSFHLEDFNGSTGMHTSYNDLVYETSVPATINPVNIAQNLPNQERVDRNNIEKSDGWHSLLDHFASQTQNVSELSDHKLKESQNSSTPKPINHMTPDNRADSDNFDALQDRIPSSFSLPSNTDLKAIPYNSMEVYHIEHSVTTRSESCSSAEENSDNMTTDETLDISHGVYLSPAEQSTSAFTLCDLVTRIPLTTDLDNSMNSADFITQRYIFADRTVQASSIRDTSGNSGCVRKPRTVIDGLIEGCTENPVKHLVHFAVQRLQHPLTSLVFCQWKLLVCMRKWQDSMLRHTQLLVNKLLLKRMYSVLPPPYMLFILTRTWHQTLARHLISKNFYKHSAARQVFMSWLQWTIKNVESRRMKLNATVVCQFHLLERHFLVWKERSEEKRAFTEALNALEQMPKDHHQLESVCVLLEGKRNSAIMRRCMFLWKLQWKQIQLSDGHHKTKMMRIILTSWSEHVEKKRDARSTPNNIYFKNLKKRILIIWRRQLFLSDKVHQMRASSLRRTLHEQLIHWRSWSSKRKEVQRNKLHVMIFHSKSSHRKLNEKFKIWRNRFISHRRANANWQKTKQRKIIIWWKYCVNSNLILATKKAIVERKMRKRMVVNAFHVWRRQYSLSMIESKVKIEVLRCWMQKWKKLLITRRMQRAQEMTMLRFYFMSWMNEHNKCKRNKKLALEVFRKWHFITKKNSILMEIAQSFEQSRNKIKLKCCLISWSRQFEQSRLSNEHFQMKIFQKTFLCWVLYVRQIAAVRQDVKELSSNLKRRKFLRTWRRSLAVKKKVEAFKSTTASSSTKQLLIKWHQCSRDAVGQKNAVIHLKSLRDKRVLQKIFTTWCRNLAAKYLAKDAHRRNLLGNFLHRWKSFLDRRRSTAQLVYAYSEKSKTSATRVYFARWWNLTSLTMLGHEIEKKKLKSIFDSWKNSLIVNGEKQKHRKLFLQRYYNLWKGILKRRKRNRYLVKNVISKWRSLILQNDRKNSLAFSFMTSRNSVVIQFYWVRWCQCFEFSLKSKNYSKSVKLKTAILRWSRFSKIERARKIQIIEFRAQIQCTSLASAWCRWRLCLKVRRLRVAILHKIQLMIINNQKRVCWLLWIQRMRMIKANKFYEKTLQTKLFKRWRCSAVEKQTQSQMLFNHISLMRKLTVRSYFTKWNNLFNLNQIAKWHLMKAVQIHILQRWHCYAKRHRKKLEKHADLHVRCTNFQKQAILKRWKQSLKSLTHFKSTTESLFQKFRHKSLLNSWYLWKFSMAKHKAKRLRERILMLRFLQNWRDFVEKRKIKRTIFSFQYLNALRQGFKPWERRRSANRKLESEAFSYSDVIKQFSVITEPSVDQLQYSYSNHKILTSAWICWRLRLRLQKDKTGTMRNVYGQSCFGAVHLV</sequence>
<reference evidence="2 3" key="1">
    <citation type="submission" date="2024-02" db="EMBL/GenBank/DDBJ databases">
        <authorList>
            <person name="Daric V."/>
            <person name="Darras S."/>
        </authorList>
    </citation>
    <scope>NUCLEOTIDE SEQUENCE [LARGE SCALE GENOMIC DNA]</scope>
</reference>
<gene>
    <name evidence="2" type="ORF">CVLEPA_LOCUS21069</name>
</gene>
<evidence type="ECO:0008006" key="4">
    <source>
        <dbReference type="Google" id="ProtNLM"/>
    </source>
</evidence>
<protein>
    <recommendedName>
        <fullName evidence="4">Sfi1 spindle body domain-containing protein</fullName>
    </recommendedName>
</protein>
<evidence type="ECO:0000256" key="1">
    <source>
        <dbReference type="SAM" id="MobiDB-lite"/>
    </source>
</evidence>
<dbReference type="EMBL" id="CAWYQH010000108">
    <property type="protein sequence ID" value="CAK8689089.1"/>
    <property type="molecule type" value="Genomic_DNA"/>
</dbReference>
<evidence type="ECO:0000313" key="3">
    <source>
        <dbReference type="Proteomes" id="UP001642483"/>
    </source>
</evidence>
<name>A0ABP0GE27_CLALP</name>
<accession>A0ABP0GE27</accession>
<proteinExistence type="predicted"/>
<keyword evidence="3" id="KW-1185">Reference proteome</keyword>
<organism evidence="2 3">
    <name type="scientific">Clavelina lepadiformis</name>
    <name type="common">Light-bulb sea squirt</name>
    <name type="synonym">Ascidia lepadiformis</name>
    <dbReference type="NCBI Taxonomy" id="159417"/>
    <lineage>
        <taxon>Eukaryota</taxon>
        <taxon>Metazoa</taxon>
        <taxon>Chordata</taxon>
        <taxon>Tunicata</taxon>
        <taxon>Ascidiacea</taxon>
        <taxon>Aplousobranchia</taxon>
        <taxon>Clavelinidae</taxon>
        <taxon>Clavelina</taxon>
    </lineage>
</organism>
<dbReference type="Proteomes" id="UP001642483">
    <property type="component" value="Unassembled WGS sequence"/>
</dbReference>
<evidence type="ECO:0000313" key="2">
    <source>
        <dbReference type="EMBL" id="CAK8689089.1"/>
    </source>
</evidence>
<comment type="caution">
    <text evidence="2">The sequence shown here is derived from an EMBL/GenBank/DDBJ whole genome shotgun (WGS) entry which is preliminary data.</text>
</comment>
<feature type="region of interest" description="Disordered" evidence="1">
    <location>
        <begin position="1250"/>
        <end position="1284"/>
    </location>
</feature>